<dbReference type="Gene3D" id="1.20.120.1490">
    <property type="match status" value="1"/>
</dbReference>
<feature type="compositionally biased region" description="Basic residues" evidence="5">
    <location>
        <begin position="147"/>
        <end position="157"/>
    </location>
</feature>
<comment type="subcellular location">
    <subcellularLocation>
        <location evidence="1">Periplasm</location>
    </subcellularLocation>
</comment>
<organism evidence="7 8">
    <name type="scientific">Shewanella violacea (strain JCM 10179 / CIP 106290 / LMG 19151 / DSS12)</name>
    <dbReference type="NCBI Taxonomy" id="637905"/>
    <lineage>
        <taxon>Bacteria</taxon>
        <taxon>Pseudomonadati</taxon>
        <taxon>Pseudomonadota</taxon>
        <taxon>Gammaproteobacteria</taxon>
        <taxon>Alteromonadales</taxon>
        <taxon>Shewanellaceae</taxon>
        <taxon>Shewanella</taxon>
    </lineage>
</organism>
<dbReference type="GO" id="GO:0051082">
    <property type="term" value="F:unfolded protein binding"/>
    <property type="evidence" value="ECO:0007669"/>
    <property type="project" value="TreeGrafter"/>
</dbReference>
<dbReference type="KEGG" id="svo:SVI_0245"/>
<feature type="compositionally biased region" description="Basic and acidic residues" evidence="5">
    <location>
        <begin position="137"/>
        <end position="146"/>
    </location>
</feature>
<feature type="signal peptide" evidence="6">
    <location>
        <begin position="1"/>
        <end position="21"/>
    </location>
</feature>
<keyword evidence="4" id="KW-0574">Periplasm</keyword>
<dbReference type="HOGENOM" id="CLU_124352_1_0_6"/>
<dbReference type="CDD" id="cd09916">
    <property type="entry name" value="CpxP_like"/>
    <property type="match status" value="1"/>
</dbReference>
<keyword evidence="8" id="KW-1185">Reference proteome</keyword>
<feature type="region of interest" description="Disordered" evidence="5">
    <location>
        <begin position="134"/>
        <end position="157"/>
    </location>
</feature>
<accession>D4ZEI6</accession>
<dbReference type="PANTHER" id="PTHR38102">
    <property type="entry name" value="PERIPLASMIC CHAPERONE SPY"/>
    <property type="match status" value="1"/>
</dbReference>
<dbReference type="EMBL" id="AP011177">
    <property type="protein sequence ID" value="BAJ00216.1"/>
    <property type="molecule type" value="Genomic_DNA"/>
</dbReference>
<evidence type="ECO:0000256" key="1">
    <source>
        <dbReference type="ARBA" id="ARBA00004418"/>
    </source>
</evidence>
<protein>
    <submittedName>
        <fullName evidence="7">Spheroplast protein y, putative</fullName>
    </submittedName>
</protein>
<dbReference type="eggNOG" id="COG3678">
    <property type="taxonomic scope" value="Bacteria"/>
</dbReference>
<reference evidence="8" key="1">
    <citation type="journal article" date="2010" name="Mol. Biosyst.">
        <title>Complete genome sequence and comparative analysis of Shewanella violacea, a psychrophilic and piezophilic bacterium from deep sea floor sediments.</title>
        <authorList>
            <person name="Aono E."/>
            <person name="Baba T."/>
            <person name="Ara T."/>
            <person name="Nishi T."/>
            <person name="Nakamichi T."/>
            <person name="Inamoto E."/>
            <person name="Toyonaga H."/>
            <person name="Hasegawa M."/>
            <person name="Takai Y."/>
            <person name="Okumura Y."/>
            <person name="Baba M."/>
            <person name="Tomita M."/>
            <person name="Kato C."/>
            <person name="Oshima T."/>
            <person name="Nakasone K."/>
            <person name="Mori H."/>
        </authorList>
    </citation>
    <scope>NUCLEOTIDE SEQUENCE [LARGE SCALE GENOMIC DNA]</scope>
    <source>
        <strain evidence="8">JCM 10179 / CIP 106290 / LMG 19151 / DSS12</strain>
    </source>
</reference>
<dbReference type="Pfam" id="PF07813">
    <property type="entry name" value="LTXXQ"/>
    <property type="match status" value="1"/>
</dbReference>
<dbReference type="AlphaFoldDB" id="D4ZEI6"/>
<dbReference type="GO" id="GO:0030288">
    <property type="term" value="C:outer membrane-bounded periplasmic space"/>
    <property type="evidence" value="ECO:0007669"/>
    <property type="project" value="TreeGrafter"/>
</dbReference>
<dbReference type="PANTHER" id="PTHR38102:SF1">
    <property type="entry name" value="PERIPLASMIC CHAPERONE SPY"/>
    <property type="match status" value="1"/>
</dbReference>
<evidence type="ECO:0000313" key="7">
    <source>
        <dbReference type="EMBL" id="BAJ00216.1"/>
    </source>
</evidence>
<evidence type="ECO:0000256" key="3">
    <source>
        <dbReference type="ARBA" id="ARBA00022729"/>
    </source>
</evidence>
<gene>
    <name evidence="7" type="ordered locus">SVI_0245</name>
</gene>
<evidence type="ECO:0000256" key="4">
    <source>
        <dbReference type="ARBA" id="ARBA00022764"/>
    </source>
</evidence>
<dbReference type="InterPro" id="IPR052211">
    <property type="entry name" value="Cpx_auxiliary_protein"/>
</dbReference>
<comment type="similarity">
    <text evidence="2">Belongs to the CpxP/Spy family.</text>
</comment>
<dbReference type="Proteomes" id="UP000002350">
    <property type="component" value="Chromosome"/>
</dbReference>
<evidence type="ECO:0000256" key="2">
    <source>
        <dbReference type="ARBA" id="ARBA00008441"/>
    </source>
</evidence>
<sequence length="157" mass="17947">MKASLLAIVASTALITSAVYAENGQDEAQHHMKSERLAHHGGMGQMFKGLDLTDEQKSEIKLLMKKQKSAMKANHPSKEERQAKKAEFLNLITADNFDETKAQKLMQVRQDKIKYKKLEGMKVQHKVYKLLTPKQQEQFKDNFEKGHSRKGERKAGH</sequence>
<evidence type="ECO:0000313" key="8">
    <source>
        <dbReference type="Proteomes" id="UP000002350"/>
    </source>
</evidence>
<evidence type="ECO:0000256" key="5">
    <source>
        <dbReference type="SAM" id="MobiDB-lite"/>
    </source>
</evidence>
<dbReference type="STRING" id="637905.SVI_0245"/>
<dbReference type="InterPro" id="IPR012899">
    <property type="entry name" value="LTXXQ"/>
</dbReference>
<dbReference type="PIRSF" id="PIRSF034445">
    <property type="entry name" value="CpxP_Spy"/>
    <property type="match status" value="1"/>
</dbReference>
<feature type="chain" id="PRO_5003067733" evidence="6">
    <location>
        <begin position="22"/>
        <end position="157"/>
    </location>
</feature>
<keyword evidence="3 6" id="KW-0732">Signal</keyword>
<name>D4ZEI6_SHEVD</name>
<evidence type="ECO:0000256" key="6">
    <source>
        <dbReference type="SAM" id="SignalP"/>
    </source>
</evidence>
<proteinExistence type="inferred from homology"/>